<feature type="domain" description="G-protein coupled receptors family 1 profile" evidence="6">
    <location>
        <begin position="1"/>
        <end position="118"/>
    </location>
</feature>
<keyword evidence="8" id="KW-1185">Reference proteome</keyword>
<evidence type="ECO:0000313" key="7">
    <source>
        <dbReference type="EMBL" id="CAC5401369.1"/>
    </source>
</evidence>
<gene>
    <name evidence="7" type="ORF">MCOR_35460</name>
</gene>
<reference evidence="7 8" key="1">
    <citation type="submission" date="2020-06" db="EMBL/GenBank/DDBJ databases">
        <authorList>
            <person name="Li R."/>
            <person name="Bekaert M."/>
        </authorList>
    </citation>
    <scope>NUCLEOTIDE SEQUENCE [LARGE SCALE GENOMIC DNA]</scope>
    <source>
        <strain evidence="8">wild</strain>
    </source>
</reference>
<evidence type="ECO:0000256" key="5">
    <source>
        <dbReference type="SAM" id="Phobius"/>
    </source>
</evidence>
<evidence type="ECO:0000259" key="6">
    <source>
        <dbReference type="PROSITE" id="PS50262"/>
    </source>
</evidence>
<evidence type="ECO:0000256" key="2">
    <source>
        <dbReference type="ARBA" id="ARBA00022692"/>
    </source>
</evidence>
<proteinExistence type="predicted"/>
<dbReference type="AlphaFoldDB" id="A0A6J8D0K2"/>
<comment type="subcellular location">
    <subcellularLocation>
        <location evidence="1">Membrane</location>
    </subcellularLocation>
</comment>
<dbReference type="SUPFAM" id="SSF81321">
    <property type="entry name" value="Family A G protein-coupled receptor-like"/>
    <property type="match status" value="1"/>
</dbReference>
<sequence>MIERKSFIVCVMCYVFSLVVNIPRLFVISFSNGKKGDTCLVSEPHKAIQKYILAYHPIVNTIIVVCAVVTMLISTCLIIFTLCRRKRVRGHATVSRAEKKSCILIVCVMIVFLLTELPRIYVSSTLFSTYGSNLDTENVALHKTTIELSQRFVEHMTQLMEVFIITNDFTYKTQLKQKYYEYLFNVLANEHVRYAGELKEYVKQIYFDMAVKTYNNRTIQYVKRMMINVNYGNMFRCLRTIDSKDAPFLYLECHRTANH</sequence>
<feature type="transmembrane region" description="Helical" evidence="5">
    <location>
        <begin position="7"/>
        <end position="27"/>
    </location>
</feature>
<feature type="transmembrane region" description="Helical" evidence="5">
    <location>
        <begin position="58"/>
        <end position="82"/>
    </location>
</feature>
<dbReference type="InterPro" id="IPR000276">
    <property type="entry name" value="GPCR_Rhodpsn"/>
</dbReference>
<dbReference type="GO" id="GO:0016020">
    <property type="term" value="C:membrane"/>
    <property type="evidence" value="ECO:0007669"/>
    <property type="project" value="UniProtKB-SubCell"/>
</dbReference>
<dbReference type="EMBL" id="CACVKT020006394">
    <property type="protein sequence ID" value="CAC5401369.1"/>
    <property type="molecule type" value="Genomic_DNA"/>
</dbReference>
<keyword evidence="3 5" id="KW-1133">Transmembrane helix</keyword>
<accession>A0A6J8D0K2</accession>
<dbReference type="PROSITE" id="PS50262">
    <property type="entry name" value="G_PROTEIN_RECEP_F1_2"/>
    <property type="match status" value="1"/>
</dbReference>
<keyword evidence="4 5" id="KW-0472">Membrane</keyword>
<name>A0A6J8D0K2_MYTCO</name>
<keyword evidence="2 5" id="KW-0812">Transmembrane</keyword>
<feature type="transmembrane region" description="Helical" evidence="5">
    <location>
        <begin position="102"/>
        <end position="122"/>
    </location>
</feature>
<organism evidence="7 8">
    <name type="scientific">Mytilus coruscus</name>
    <name type="common">Sea mussel</name>
    <dbReference type="NCBI Taxonomy" id="42192"/>
    <lineage>
        <taxon>Eukaryota</taxon>
        <taxon>Metazoa</taxon>
        <taxon>Spiralia</taxon>
        <taxon>Lophotrochozoa</taxon>
        <taxon>Mollusca</taxon>
        <taxon>Bivalvia</taxon>
        <taxon>Autobranchia</taxon>
        <taxon>Pteriomorphia</taxon>
        <taxon>Mytilida</taxon>
        <taxon>Mytiloidea</taxon>
        <taxon>Mytilidae</taxon>
        <taxon>Mytilinae</taxon>
        <taxon>Mytilus</taxon>
    </lineage>
</organism>
<dbReference type="Pfam" id="PF00001">
    <property type="entry name" value="7tm_1"/>
    <property type="match status" value="1"/>
</dbReference>
<evidence type="ECO:0000313" key="8">
    <source>
        <dbReference type="Proteomes" id="UP000507470"/>
    </source>
</evidence>
<evidence type="ECO:0000256" key="1">
    <source>
        <dbReference type="ARBA" id="ARBA00004370"/>
    </source>
</evidence>
<dbReference type="Proteomes" id="UP000507470">
    <property type="component" value="Unassembled WGS sequence"/>
</dbReference>
<protein>
    <recommendedName>
        <fullName evidence="6">G-protein coupled receptors family 1 profile domain-containing protein</fullName>
    </recommendedName>
</protein>
<evidence type="ECO:0000256" key="3">
    <source>
        <dbReference type="ARBA" id="ARBA00022989"/>
    </source>
</evidence>
<dbReference type="InterPro" id="IPR017452">
    <property type="entry name" value="GPCR_Rhodpsn_7TM"/>
</dbReference>
<evidence type="ECO:0000256" key="4">
    <source>
        <dbReference type="ARBA" id="ARBA00023136"/>
    </source>
</evidence>
<dbReference type="Gene3D" id="1.20.1070.10">
    <property type="entry name" value="Rhodopsin 7-helix transmembrane proteins"/>
    <property type="match status" value="1"/>
</dbReference>
<dbReference type="GO" id="GO:0004930">
    <property type="term" value="F:G protein-coupled receptor activity"/>
    <property type="evidence" value="ECO:0007669"/>
    <property type="project" value="InterPro"/>
</dbReference>